<protein>
    <submittedName>
        <fullName evidence="6">Keratin, type I cytoskeletal 13</fullName>
    </submittedName>
</protein>
<organism evidence="6 7">
    <name type="scientific">Ameca splendens</name>
    <dbReference type="NCBI Taxonomy" id="208324"/>
    <lineage>
        <taxon>Eukaryota</taxon>
        <taxon>Metazoa</taxon>
        <taxon>Chordata</taxon>
        <taxon>Craniata</taxon>
        <taxon>Vertebrata</taxon>
        <taxon>Euteleostomi</taxon>
        <taxon>Actinopterygii</taxon>
        <taxon>Neopterygii</taxon>
        <taxon>Teleostei</taxon>
        <taxon>Neoteleostei</taxon>
        <taxon>Acanthomorphata</taxon>
        <taxon>Ovalentaria</taxon>
        <taxon>Atherinomorphae</taxon>
        <taxon>Cyprinodontiformes</taxon>
        <taxon>Goodeidae</taxon>
        <taxon>Ameca</taxon>
    </lineage>
</organism>
<keyword evidence="7" id="KW-1185">Reference proteome</keyword>
<dbReference type="PROSITE" id="PS51842">
    <property type="entry name" value="IF_ROD_2"/>
    <property type="match status" value="1"/>
</dbReference>
<feature type="region of interest" description="Disordered" evidence="4">
    <location>
        <begin position="383"/>
        <end position="418"/>
    </location>
</feature>
<feature type="domain" description="IF rod" evidence="5">
    <location>
        <begin position="77"/>
        <end position="388"/>
    </location>
</feature>
<evidence type="ECO:0000256" key="1">
    <source>
        <dbReference type="ARBA" id="ARBA00022754"/>
    </source>
</evidence>
<evidence type="ECO:0000313" key="7">
    <source>
        <dbReference type="Proteomes" id="UP001469553"/>
    </source>
</evidence>
<feature type="coiled-coil region" evidence="3">
    <location>
        <begin position="180"/>
        <end position="214"/>
    </location>
</feature>
<feature type="coiled-coil region" evidence="3">
    <location>
        <begin position="286"/>
        <end position="373"/>
    </location>
</feature>
<dbReference type="PANTHER" id="PTHR23239">
    <property type="entry name" value="INTERMEDIATE FILAMENT"/>
    <property type="match status" value="1"/>
</dbReference>
<feature type="coiled-coil region" evidence="3">
    <location>
        <begin position="81"/>
        <end position="115"/>
    </location>
</feature>
<dbReference type="Gene3D" id="1.20.5.500">
    <property type="entry name" value="Single helix bin"/>
    <property type="match status" value="1"/>
</dbReference>
<dbReference type="Proteomes" id="UP001469553">
    <property type="component" value="Unassembled WGS sequence"/>
</dbReference>
<dbReference type="PRINTS" id="PR01248">
    <property type="entry name" value="TYPE1KERATIN"/>
</dbReference>
<evidence type="ECO:0000256" key="3">
    <source>
        <dbReference type="SAM" id="Coils"/>
    </source>
</evidence>
<dbReference type="Gene3D" id="1.20.5.170">
    <property type="match status" value="1"/>
</dbReference>
<keyword evidence="1" id="KW-0403">Intermediate filament</keyword>
<accession>A0ABV1AAB6</accession>
<evidence type="ECO:0000256" key="2">
    <source>
        <dbReference type="ARBA" id="ARBA00023054"/>
    </source>
</evidence>
<evidence type="ECO:0000313" key="6">
    <source>
        <dbReference type="EMBL" id="MEQ2315507.1"/>
    </source>
</evidence>
<dbReference type="EMBL" id="JAHRIP010086746">
    <property type="protein sequence ID" value="MEQ2315507.1"/>
    <property type="molecule type" value="Genomic_DNA"/>
</dbReference>
<dbReference type="InterPro" id="IPR039008">
    <property type="entry name" value="IF_rod_dom"/>
</dbReference>
<dbReference type="InterPro" id="IPR002957">
    <property type="entry name" value="Keratin_I"/>
</dbReference>
<dbReference type="PANTHER" id="PTHR23239:SF367">
    <property type="entry name" value="KERATIN 15-RELATED"/>
    <property type="match status" value="1"/>
</dbReference>
<dbReference type="SMART" id="SM01391">
    <property type="entry name" value="Filament"/>
    <property type="match status" value="1"/>
</dbReference>
<dbReference type="SUPFAM" id="SSF64593">
    <property type="entry name" value="Intermediate filament protein, coiled coil region"/>
    <property type="match status" value="2"/>
</dbReference>
<evidence type="ECO:0000259" key="5">
    <source>
        <dbReference type="PROSITE" id="PS51842"/>
    </source>
</evidence>
<proteinExistence type="predicted"/>
<reference evidence="6 7" key="1">
    <citation type="submission" date="2021-06" db="EMBL/GenBank/DDBJ databases">
        <authorList>
            <person name="Palmer J.M."/>
        </authorList>
    </citation>
    <scope>NUCLEOTIDE SEQUENCE [LARGE SCALE GENOMIC DNA]</scope>
    <source>
        <strain evidence="6 7">AS_MEX2019</strain>
        <tissue evidence="6">Muscle</tissue>
    </source>
</reference>
<evidence type="ECO:0000256" key="4">
    <source>
        <dbReference type="SAM" id="MobiDB-lite"/>
    </source>
</evidence>
<comment type="caution">
    <text evidence="6">The sequence shown here is derived from an EMBL/GenBank/DDBJ whole genome shotgun (WGS) entry which is preliminary data.</text>
</comment>
<sequence>MTSFTTRSLGGGGLMSGGGFGGMRMSTASSAMSMYSGGRSGGGGGGRAGGASYSFGFGGGAGGGAGGGDSMNISANEKATMQNLNDRLATYLDKVRKLEVANAELEKKIREFLEKKTSPSSKDYSAYYVTIAELQGKIQQAAVVNGGIYLSIDNAKLAGDDFRQKYETELSMRQSVEGDIAGLKRLLDEMTLARSDLEMQIEGLKEELIYMKKNHEEELMAMGTQMSGQVNVEVDAAPGEDLTKIMEEMREHYEAVAAKNRRDLEGWFQSKSEGLNKEVATHTETIQTSKSEITELKRTLQALEIELQAQLSMKAGLESTLAETQNRYAMRLAGYQNQVLSLESQLTQLRADLERQRQEYQMLLDMKTRLEMEIAEYRRLLDGEGGGSVSSSKASTSSTAASTAASSSSSSSTTTTTRYVVVEEVMVDGKVVSSSTQEAK</sequence>
<gene>
    <name evidence="6" type="primary">KRT13_2</name>
    <name evidence="6" type="ORF">AMECASPLE_023120</name>
</gene>
<name>A0ABV1AAB6_9TELE</name>
<keyword evidence="2 3" id="KW-0175">Coiled coil</keyword>
<feature type="compositionally biased region" description="Low complexity" evidence="4">
    <location>
        <begin position="390"/>
        <end position="418"/>
    </location>
</feature>
<dbReference type="Pfam" id="PF00038">
    <property type="entry name" value="Filament"/>
    <property type="match status" value="1"/>
</dbReference>
<dbReference type="Gene3D" id="1.20.5.1160">
    <property type="entry name" value="Vasodilator-stimulated phosphoprotein"/>
    <property type="match status" value="1"/>
</dbReference>